<dbReference type="Gene3D" id="3.90.180.10">
    <property type="entry name" value="Medium-chain alcohol dehydrogenases, catalytic domain"/>
    <property type="match status" value="1"/>
</dbReference>
<name>A0A9P8N6K7_9HYPO</name>
<dbReference type="GO" id="GO:0031177">
    <property type="term" value="F:phosphopantetheine binding"/>
    <property type="evidence" value="ECO:0007669"/>
    <property type="project" value="InterPro"/>
</dbReference>
<dbReference type="PROSITE" id="PS52004">
    <property type="entry name" value="KS3_2"/>
    <property type="match status" value="1"/>
</dbReference>
<keyword evidence="1" id="KW-0596">Phosphopantetheine</keyword>
<dbReference type="InterPro" id="IPR050091">
    <property type="entry name" value="PKS_NRPS_Biosynth_Enz"/>
</dbReference>
<dbReference type="PANTHER" id="PTHR43775">
    <property type="entry name" value="FATTY ACID SYNTHASE"/>
    <property type="match status" value="1"/>
</dbReference>
<dbReference type="Proteomes" id="UP000824596">
    <property type="component" value="Unassembled WGS sequence"/>
</dbReference>
<evidence type="ECO:0000256" key="8">
    <source>
        <dbReference type="ARBA" id="ARBA00023315"/>
    </source>
</evidence>
<dbReference type="SMART" id="SM00823">
    <property type="entry name" value="PKS_PP"/>
    <property type="match status" value="1"/>
</dbReference>
<dbReference type="SMART" id="SM00825">
    <property type="entry name" value="PKS_KS"/>
    <property type="match status" value="1"/>
</dbReference>
<comment type="caution">
    <text evidence="13">The sequence shown here is derived from an EMBL/GenBank/DDBJ whole genome shotgun (WGS) entry which is preliminary data.</text>
</comment>
<dbReference type="PROSITE" id="PS50075">
    <property type="entry name" value="CARRIER"/>
    <property type="match status" value="1"/>
</dbReference>
<dbReference type="InterPro" id="IPR016036">
    <property type="entry name" value="Malonyl_transacylase_ACP-bd"/>
</dbReference>
<keyword evidence="8" id="KW-0012">Acyltransferase</keyword>
<feature type="domain" description="PKS/mFAS DH" evidence="12">
    <location>
        <begin position="876"/>
        <end position="1159"/>
    </location>
</feature>
<dbReference type="Pfam" id="PF00109">
    <property type="entry name" value="ketoacyl-synt"/>
    <property type="match status" value="1"/>
</dbReference>
<evidence type="ECO:0000256" key="3">
    <source>
        <dbReference type="ARBA" id="ARBA00022603"/>
    </source>
</evidence>
<dbReference type="InterPro" id="IPR014043">
    <property type="entry name" value="Acyl_transferase_dom"/>
</dbReference>
<dbReference type="InterPro" id="IPR009081">
    <property type="entry name" value="PP-bd_ACP"/>
</dbReference>
<feature type="domain" description="Carrier" evidence="10">
    <location>
        <begin position="2307"/>
        <end position="2384"/>
    </location>
</feature>
<dbReference type="SUPFAM" id="SSF53901">
    <property type="entry name" value="Thiolase-like"/>
    <property type="match status" value="1"/>
</dbReference>
<dbReference type="GO" id="GO:0006633">
    <property type="term" value="P:fatty acid biosynthetic process"/>
    <property type="evidence" value="ECO:0007669"/>
    <property type="project" value="InterPro"/>
</dbReference>
<dbReference type="CDD" id="cd05195">
    <property type="entry name" value="enoyl_red"/>
    <property type="match status" value="1"/>
</dbReference>
<feature type="region of interest" description="C-terminal hotdog fold" evidence="9">
    <location>
        <begin position="1019"/>
        <end position="1159"/>
    </location>
</feature>
<dbReference type="GO" id="GO:0004312">
    <property type="term" value="F:fatty acid synthase activity"/>
    <property type="evidence" value="ECO:0007669"/>
    <property type="project" value="TreeGrafter"/>
</dbReference>
<feature type="region of interest" description="N-terminal hotdog fold" evidence="9">
    <location>
        <begin position="876"/>
        <end position="1008"/>
    </location>
</feature>
<evidence type="ECO:0000259" key="11">
    <source>
        <dbReference type="PROSITE" id="PS52004"/>
    </source>
</evidence>
<feature type="active site" description="Proton acceptor; for dehydratase activity" evidence="9">
    <location>
        <position position="908"/>
    </location>
</feature>
<evidence type="ECO:0000256" key="7">
    <source>
        <dbReference type="ARBA" id="ARBA00023268"/>
    </source>
</evidence>
<dbReference type="Gene3D" id="3.40.47.10">
    <property type="match status" value="1"/>
</dbReference>
<dbReference type="Gene3D" id="3.40.366.10">
    <property type="entry name" value="Malonyl-Coenzyme A Acyl Carrier Protein, domain 2"/>
    <property type="match status" value="1"/>
</dbReference>
<dbReference type="InterPro" id="IPR001227">
    <property type="entry name" value="Ac_transferase_dom_sf"/>
</dbReference>
<dbReference type="Pfam" id="PF08659">
    <property type="entry name" value="KR"/>
    <property type="match status" value="1"/>
</dbReference>
<proteinExistence type="predicted"/>
<feature type="domain" description="Ketosynthase family 3 (KS3)" evidence="11">
    <location>
        <begin position="9"/>
        <end position="427"/>
    </location>
</feature>
<dbReference type="Pfam" id="PF14765">
    <property type="entry name" value="PS-DH"/>
    <property type="match status" value="1"/>
</dbReference>
<keyword evidence="6" id="KW-0560">Oxidoreductase</keyword>
<dbReference type="GO" id="GO:1901336">
    <property type="term" value="P:lactone biosynthetic process"/>
    <property type="evidence" value="ECO:0007669"/>
    <property type="project" value="UniProtKB-ARBA"/>
</dbReference>
<dbReference type="Gene3D" id="3.10.129.110">
    <property type="entry name" value="Polyketide synthase dehydratase"/>
    <property type="match status" value="1"/>
</dbReference>
<dbReference type="GO" id="GO:0016491">
    <property type="term" value="F:oxidoreductase activity"/>
    <property type="evidence" value="ECO:0007669"/>
    <property type="project" value="UniProtKB-KW"/>
</dbReference>
<dbReference type="GeneID" id="68349536"/>
<dbReference type="InterPro" id="IPR016035">
    <property type="entry name" value="Acyl_Trfase/lysoPLipase"/>
</dbReference>
<dbReference type="InterPro" id="IPR014031">
    <property type="entry name" value="Ketoacyl_synth_C"/>
</dbReference>
<evidence type="ECO:0000313" key="13">
    <source>
        <dbReference type="EMBL" id="KAH0967765.1"/>
    </source>
</evidence>
<organism evidence="13 14">
    <name type="scientific">Hirsutella rhossiliensis</name>
    <dbReference type="NCBI Taxonomy" id="111463"/>
    <lineage>
        <taxon>Eukaryota</taxon>
        <taxon>Fungi</taxon>
        <taxon>Dikarya</taxon>
        <taxon>Ascomycota</taxon>
        <taxon>Pezizomycotina</taxon>
        <taxon>Sordariomycetes</taxon>
        <taxon>Hypocreomycetidae</taxon>
        <taxon>Hypocreales</taxon>
        <taxon>Ophiocordycipitaceae</taxon>
        <taxon>Hirsutella</taxon>
    </lineage>
</organism>
<gene>
    <name evidence="13" type="ORF">HRG_00407</name>
</gene>
<dbReference type="Pfam" id="PF21089">
    <property type="entry name" value="PKS_DH_N"/>
    <property type="match status" value="1"/>
</dbReference>
<dbReference type="InterPro" id="IPR049900">
    <property type="entry name" value="PKS_mFAS_DH"/>
</dbReference>
<dbReference type="InterPro" id="IPR049552">
    <property type="entry name" value="PKS_DH_N"/>
</dbReference>
<accession>A0A9P8N6K7</accession>
<dbReference type="InterPro" id="IPR020841">
    <property type="entry name" value="PKS_Beta-ketoAc_synthase_dom"/>
</dbReference>
<dbReference type="InterPro" id="IPR020806">
    <property type="entry name" value="PKS_PP-bd"/>
</dbReference>
<dbReference type="CDD" id="cd00833">
    <property type="entry name" value="PKS"/>
    <property type="match status" value="1"/>
</dbReference>
<dbReference type="InterPro" id="IPR020843">
    <property type="entry name" value="ER"/>
</dbReference>
<keyword evidence="5" id="KW-0521">NADP</keyword>
<keyword evidence="7" id="KW-0511">Multifunctional enzyme</keyword>
<evidence type="ECO:0000256" key="4">
    <source>
        <dbReference type="ARBA" id="ARBA00022679"/>
    </source>
</evidence>
<keyword evidence="2" id="KW-0597">Phosphoprotein</keyword>
<dbReference type="FunFam" id="3.40.50.720:FF:000209">
    <property type="entry name" value="Polyketide synthase Pks12"/>
    <property type="match status" value="1"/>
</dbReference>
<dbReference type="OrthoDB" id="329835at2759"/>
<dbReference type="InterPro" id="IPR020807">
    <property type="entry name" value="PKS_DH"/>
</dbReference>
<dbReference type="RefSeq" id="XP_044725278.1">
    <property type="nucleotide sequence ID" value="XM_044858878.1"/>
</dbReference>
<dbReference type="PROSITE" id="PS52019">
    <property type="entry name" value="PKS_MFAS_DH"/>
    <property type="match status" value="1"/>
</dbReference>
<dbReference type="GO" id="GO:0008168">
    <property type="term" value="F:methyltransferase activity"/>
    <property type="evidence" value="ECO:0007669"/>
    <property type="project" value="UniProtKB-KW"/>
</dbReference>
<dbReference type="PROSITE" id="PS00606">
    <property type="entry name" value="KS3_1"/>
    <property type="match status" value="1"/>
</dbReference>
<dbReference type="Gene3D" id="1.10.1200.10">
    <property type="entry name" value="ACP-like"/>
    <property type="match status" value="1"/>
</dbReference>
<dbReference type="InterPro" id="IPR014030">
    <property type="entry name" value="Ketoacyl_synth_N"/>
</dbReference>
<dbReference type="InterPro" id="IPR057326">
    <property type="entry name" value="KR_dom"/>
</dbReference>
<keyword evidence="4" id="KW-0808">Transferase</keyword>
<evidence type="ECO:0000256" key="2">
    <source>
        <dbReference type="ARBA" id="ARBA00022553"/>
    </source>
</evidence>
<evidence type="ECO:0000256" key="5">
    <source>
        <dbReference type="ARBA" id="ARBA00022857"/>
    </source>
</evidence>
<dbReference type="SUPFAM" id="SSF50129">
    <property type="entry name" value="GroES-like"/>
    <property type="match status" value="1"/>
</dbReference>
<dbReference type="InterPro" id="IPR036736">
    <property type="entry name" value="ACP-like_sf"/>
</dbReference>
<dbReference type="SUPFAM" id="SSF53335">
    <property type="entry name" value="S-adenosyl-L-methionine-dependent methyltransferases"/>
    <property type="match status" value="1"/>
</dbReference>
<dbReference type="InterPro" id="IPR032821">
    <property type="entry name" value="PKS_assoc"/>
</dbReference>
<dbReference type="InterPro" id="IPR013154">
    <property type="entry name" value="ADH-like_N"/>
</dbReference>
<keyword evidence="14" id="KW-1185">Reference proteome</keyword>
<dbReference type="Pfam" id="PF02801">
    <property type="entry name" value="Ketoacyl-synt_C"/>
    <property type="match status" value="1"/>
</dbReference>
<evidence type="ECO:0000256" key="1">
    <source>
        <dbReference type="ARBA" id="ARBA00022450"/>
    </source>
</evidence>
<dbReference type="InterPro" id="IPR036291">
    <property type="entry name" value="NAD(P)-bd_dom_sf"/>
</dbReference>
<dbReference type="InterPro" id="IPR016039">
    <property type="entry name" value="Thiolase-like"/>
</dbReference>
<dbReference type="Pfam" id="PF16197">
    <property type="entry name" value="KAsynt_C_assoc"/>
    <property type="match status" value="1"/>
</dbReference>
<dbReference type="InterPro" id="IPR018201">
    <property type="entry name" value="Ketoacyl_synth_AS"/>
</dbReference>
<dbReference type="SUPFAM" id="SSF51735">
    <property type="entry name" value="NAD(P)-binding Rossmann-fold domains"/>
    <property type="match status" value="2"/>
</dbReference>
<dbReference type="SMART" id="SM00822">
    <property type="entry name" value="PKS_KR"/>
    <property type="match status" value="1"/>
</dbReference>
<dbReference type="GO" id="GO:0044550">
    <property type="term" value="P:secondary metabolite biosynthetic process"/>
    <property type="evidence" value="ECO:0007669"/>
    <property type="project" value="TreeGrafter"/>
</dbReference>
<dbReference type="InterPro" id="IPR049551">
    <property type="entry name" value="PKS_DH_C"/>
</dbReference>
<dbReference type="GO" id="GO:0032259">
    <property type="term" value="P:methylation"/>
    <property type="evidence" value="ECO:0007669"/>
    <property type="project" value="UniProtKB-KW"/>
</dbReference>
<feature type="active site" description="Proton donor; for dehydratase activity" evidence="9">
    <location>
        <position position="1080"/>
    </location>
</feature>
<dbReference type="Pfam" id="PF13602">
    <property type="entry name" value="ADH_zinc_N_2"/>
    <property type="match status" value="1"/>
</dbReference>
<dbReference type="Gene3D" id="3.40.50.150">
    <property type="entry name" value="Vaccinia Virus protein VP39"/>
    <property type="match status" value="1"/>
</dbReference>
<dbReference type="GO" id="GO:0004315">
    <property type="term" value="F:3-oxoacyl-[acyl-carrier-protein] synthase activity"/>
    <property type="evidence" value="ECO:0007669"/>
    <property type="project" value="InterPro"/>
</dbReference>
<dbReference type="PANTHER" id="PTHR43775:SF49">
    <property type="entry name" value="SYNTHASE, PUTATIVE (JCVI)-RELATED"/>
    <property type="match status" value="1"/>
</dbReference>
<keyword evidence="3" id="KW-0489">Methyltransferase</keyword>
<dbReference type="InterPro" id="IPR011032">
    <property type="entry name" value="GroES-like_sf"/>
</dbReference>
<dbReference type="SMART" id="SM00829">
    <property type="entry name" value="PKS_ER"/>
    <property type="match status" value="1"/>
</dbReference>
<reference evidence="13" key="1">
    <citation type="submission" date="2021-09" db="EMBL/GenBank/DDBJ databases">
        <title>A high-quality genome of the endoparasitic fungus Hirsutella rhossiliensis with a comparison of Hirsutella genomes reveals transposable elements contributing to genome size variation.</title>
        <authorList>
            <person name="Lin R."/>
            <person name="Jiao Y."/>
            <person name="Sun X."/>
            <person name="Ling J."/>
            <person name="Xie B."/>
            <person name="Cheng X."/>
        </authorList>
    </citation>
    <scope>NUCLEOTIDE SEQUENCE</scope>
    <source>
        <strain evidence="13">HR02</strain>
    </source>
</reference>
<dbReference type="CDD" id="cd02440">
    <property type="entry name" value="AdoMet_MTases"/>
    <property type="match status" value="1"/>
</dbReference>
<sequence>MESEKETLAMPIAICGMGMRLPGGIRNDTDLYNFLVRKQDARSEIPKSRFNIDAYHDGYSKPGTIITRHGYFLEDVDLTKFDLSMFSMTAAEVTRLDPSQRLLLEVTREAFDSAGEANFRGKNIGTFTSLYGEDWSDLQTVDVNDFGPYQLMGKMDFMQANRISYEYDLKGPSVTVKTACSSSGVALHQALQSIRLGEISAAIVATSNLILTPGLAVAMSGLMGLSPTGSCNTFDASADGFARAEAVSCLYIKRLDEAIRDGNPVRAIIRASGSNADGKTSGLTLPNPAAHEALIRQTYKNAGLDFDQTAMVECHGTGTAVGDPLEASAVAKCFGHSDTYIGSVKPNLGHSEGASAISSILKAVVSLENQIIIPNIKFVTPNPAIPWDKAKLKVPTEPLSWPQDRWDRISINTFGIGGSNAHFIIDSARSFGISSPSFMKIVDQLRVTAGKKHLLLFSANSAYSLKAVCEGHQRYLDRFPSQLESLVYTLSEHREHLKLRAFGITDGSVPFSVSNQTQQAKRPGKIAFVFTGQGAQRMDGFLGSLEHAPVWTIEEILLHCGDASIIRKSAVSMPVCTALQVALVDVFAAGHITPAAVVGHSSGEIAAAYAAGVLSRREAITISFYRGYMCNTLPQTLGGMAAVGLGRDEVQPYLVPGVQIACENSSQSTTISGDLKALERCLAAIKADHPAVQARRLHVDLAYHSGHMRKIGSKYSDILHSHIEAQPPRIPFFSSADVKRPTGAGDFGPRYWQANLESPVLFHSAVKRLLEDCPDASIHLEIGPHSALSGPLRQVYRETGASPLYLPSLTRHKDDEDAILETMGHLYCADIKVKLPVSVDAQVLTHLPPYPWHYDGSYWSETRVMSNWRQRRYPSHDILGSRVAEAGDLEPMWRNILRIKDIPWLRDHNVCGDIIFPAAAYVAMAGEAVLQLGASRDTQTGYTIRELHLSAAMLLREDKSVEVMVTLRPRRLTAKEDSKWYEFTVVSHNGSAWTRHCRGLVISGRACPMDACAEFESQTRRVASSHWYKALAKMGLNYGPTFTGLQDITSAVSEQLCSATVTDKQEECESWYPMHPTTIDIIFQSWLVAQTTGLDRKLTGLSLPTFIEELYIGCAMSATIKLVTTGGDQQCSSDGLVNGQTAFRLRGLRGSPLENTETNNNSLALTVQRLQWKPHVDFMDPARLMKPTLPVKSQMALLERLQLERFEKPGYPLVEDSPWLVRLDKETRQKLILDHLQELEATEARPLAVAIWRSCSRLADIVQGSVNFLDLLLQDNLLQQIYDWMNDLLDASNYFSLLGHSQPQLKILEIGAGTGGLTSKILQSLRSETGERLYLSYTFTDVSSGFFPKARDRFKDYYGIKYCVLDIAQNPMEQGFKEAEFDLIVASNVLHATPILVETLRNCRKLLQPNGRLYLQELSPITKSANFVMLEGLFAGWWLGSDDGRPNEPYIFPEQWDTRLREAGFDGPAIEQAPARRVTLLTASRELGPLAQATQRALRRDGYKVDRCVWKIDAPPADQDMISFVDFEDSTQPLLRDVADNDLKQLLDMMDHVSQSTLLWLTKPAQIRCEDPYHAQILGLARTARAELAVDFATMELDRDGDAAASAVAGVMRKLQLARQVDGDVNGDMEFAFADGAVHVSRLHWFSAKRALADVAPAGDAKRLVVGQRGMLQSLQWRRQRLAALESDQVRVRMCAIGINFRELMAALGIVRFPGAEEPDGSINAFGDEGVGWVTAIGAAVNHFKVGDRVMCMGSTSPGFATEVQRRAGSCILVPDRLSDQQAATMAVAYSTALYCLVDKANLQRGQSLLIHSAAGGVGIAAIHVARWLGADIYVTAGTKDKVEFLERELGVPRERIFSSRDDGFVGAVMAATAGVGVHVVLNSLSGDLLHASWQCVAPWGIMVEIGKRDVLGHGQLAMSRFAANRTFSCVDLSAMMGNEFQVQRLLEQIVDLYQQGHFHPICPITVFDAVDVEDAYRHMQQGQHMGKIVVSLSEQDALPLAPSMPEPAFRGNASYLLVGGLGGLGRAIAPWMVSHGARSLIFLSRSAGRSTADHDFFEELREAGCVVQCFSGDVADAELVRAVVDQARLPIAGVMQMAMVLSDAGVMDMDASKWAAAVRPKVDGTWNLHHLLPRDLDFFVLFSSIAGLLGYFGQSNYSSASAFLDAFVQYRQALGLVASVIDIGPIENVGFVARTEVARSTIAANAQLVSEQDFLDIVQLAVAPLPRRCDCATGSFVNSTQLANVPWSVKPIMDPQNATLWKRDPRMAMYRIIEKAWATGSDNGPSNSIQTLISSLGNDRGRLDNRESSEVLARAIASRASEFLMKDKDLDLSQTLAAVGVDSLVAIELRNWWKQALGVEVSVLELMNGGNMLQLGDLAVNRLKKRYSSTK</sequence>
<dbReference type="Pfam" id="PF00550">
    <property type="entry name" value="PP-binding"/>
    <property type="match status" value="1"/>
</dbReference>
<evidence type="ECO:0000256" key="6">
    <source>
        <dbReference type="ARBA" id="ARBA00023002"/>
    </source>
</evidence>
<dbReference type="InterPro" id="IPR029063">
    <property type="entry name" value="SAM-dependent_MTases_sf"/>
</dbReference>
<dbReference type="EMBL" id="JAIZPD010000001">
    <property type="protein sequence ID" value="KAH0967765.1"/>
    <property type="molecule type" value="Genomic_DNA"/>
</dbReference>
<evidence type="ECO:0000259" key="12">
    <source>
        <dbReference type="PROSITE" id="PS52019"/>
    </source>
</evidence>
<dbReference type="Pfam" id="PF08242">
    <property type="entry name" value="Methyltransf_12"/>
    <property type="match status" value="1"/>
</dbReference>
<dbReference type="SMART" id="SM00826">
    <property type="entry name" value="PKS_DH"/>
    <property type="match status" value="1"/>
</dbReference>
<dbReference type="Pfam" id="PF00698">
    <property type="entry name" value="Acyl_transf_1"/>
    <property type="match status" value="1"/>
</dbReference>
<evidence type="ECO:0000313" key="14">
    <source>
        <dbReference type="Proteomes" id="UP000824596"/>
    </source>
</evidence>
<dbReference type="Pfam" id="PF08240">
    <property type="entry name" value="ADH_N"/>
    <property type="match status" value="1"/>
</dbReference>
<evidence type="ECO:0000259" key="10">
    <source>
        <dbReference type="PROSITE" id="PS50075"/>
    </source>
</evidence>
<dbReference type="SUPFAM" id="SSF55048">
    <property type="entry name" value="Probable ACP-binding domain of malonyl-CoA ACP transacylase"/>
    <property type="match status" value="1"/>
</dbReference>
<dbReference type="Gene3D" id="3.40.50.720">
    <property type="entry name" value="NAD(P)-binding Rossmann-like Domain"/>
    <property type="match status" value="2"/>
</dbReference>
<dbReference type="SUPFAM" id="SSF52151">
    <property type="entry name" value="FabD/lysophospholipase-like"/>
    <property type="match status" value="1"/>
</dbReference>
<protein>
    <submittedName>
        <fullName evidence="13">Polyketide synthase dehydratase domain-containing protein</fullName>
    </submittedName>
</protein>
<dbReference type="InterPro" id="IPR042104">
    <property type="entry name" value="PKS_dehydratase_sf"/>
</dbReference>
<dbReference type="SMART" id="SM00827">
    <property type="entry name" value="PKS_AT"/>
    <property type="match status" value="1"/>
</dbReference>
<dbReference type="SUPFAM" id="SSF47336">
    <property type="entry name" value="ACP-like"/>
    <property type="match status" value="1"/>
</dbReference>
<dbReference type="InterPro" id="IPR013968">
    <property type="entry name" value="PKS_KR"/>
</dbReference>
<dbReference type="InterPro" id="IPR013217">
    <property type="entry name" value="Methyltransf_12"/>
</dbReference>
<evidence type="ECO:0000256" key="9">
    <source>
        <dbReference type="PROSITE-ProRule" id="PRU01363"/>
    </source>
</evidence>